<feature type="region of interest" description="Disordered" evidence="8">
    <location>
        <begin position="110"/>
        <end position="145"/>
    </location>
</feature>
<keyword evidence="11" id="KW-1185">Reference proteome</keyword>
<protein>
    <submittedName>
        <fullName evidence="10">Uncharacterized protein</fullName>
    </submittedName>
</protein>
<evidence type="ECO:0000256" key="2">
    <source>
        <dbReference type="ARBA" id="ARBA00006459"/>
    </source>
</evidence>
<feature type="compositionally biased region" description="Low complexity" evidence="8">
    <location>
        <begin position="118"/>
        <end position="133"/>
    </location>
</feature>
<keyword evidence="5" id="KW-0769">Symport</keyword>
<evidence type="ECO:0000256" key="3">
    <source>
        <dbReference type="ARBA" id="ARBA00022448"/>
    </source>
</evidence>
<evidence type="ECO:0000256" key="5">
    <source>
        <dbReference type="ARBA" id="ARBA00022847"/>
    </source>
</evidence>
<gene>
    <name evidence="10" type="ORF">KQX54_000806</name>
</gene>
<evidence type="ECO:0000256" key="1">
    <source>
        <dbReference type="ARBA" id="ARBA00004141"/>
    </source>
</evidence>
<evidence type="ECO:0000256" key="4">
    <source>
        <dbReference type="ARBA" id="ARBA00022692"/>
    </source>
</evidence>
<feature type="transmembrane region" description="Helical" evidence="9">
    <location>
        <begin position="29"/>
        <end position="51"/>
    </location>
</feature>
<comment type="subcellular location">
    <subcellularLocation>
        <location evidence="1">Membrane</location>
        <topology evidence="1">Multi-pass membrane protein</topology>
    </subcellularLocation>
</comment>
<keyword evidence="3" id="KW-0813">Transport</keyword>
<keyword evidence="7 9" id="KW-0472">Membrane</keyword>
<evidence type="ECO:0000256" key="7">
    <source>
        <dbReference type="ARBA" id="ARBA00023136"/>
    </source>
</evidence>
<dbReference type="GO" id="GO:0015293">
    <property type="term" value="F:symporter activity"/>
    <property type="evidence" value="ECO:0007669"/>
    <property type="project" value="UniProtKB-KW"/>
</dbReference>
<feature type="transmembrane region" description="Helical" evidence="9">
    <location>
        <begin position="157"/>
        <end position="176"/>
    </location>
</feature>
<name>A0AAV7IDW2_COTGL</name>
<evidence type="ECO:0000256" key="8">
    <source>
        <dbReference type="SAM" id="MobiDB-lite"/>
    </source>
</evidence>
<comment type="caution">
    <text evidence="10">The sequence shown here is derived from an EMBL/GenBank/DDBJ whole genome shotgun (WGS) entry which is preliminary data.</text>
</comment>
<accession>A0AAV7IDW2</accession>
<sequence length="288" mass="32888">MSVWVFSLIDYQSPTYGNGAYQYPWWAEAVGWGIASLSLICIPAFAVYVLIRAEGVTFTEKLRNSIRSHFEACKVCRQEYCANPLHNLSDTDKEQIKQPLQEMNRIMSPRNGSCMAESSSVRSLSSDDVSTSKSSKKKSCWKRATDPAHRRGRRIQLLQMLVLPFIPILALIVQTANTLHDILIYRQEVSDIEAQVTIATDLGKVVTGMQLERSEVAFFIYTNGSRLRFNLTQRYFITDQTLMNMTTWPLASVPRDESKTQTYEVVNKEAFQARLDDFRQVFCVLLIS</sequence>
<comment type="similarity">
    <text evidence="2">Belongs to the sodium:neurotransmitter symporter (SNF) (TC 2.A.22) family.</text>
</comment>
<keyword evidence="4 9" id="KW-0812">Transmembrane</keyword>
<dbReference type="GO" id="GO:0016020">
    <property type="term" value="C:membrane"/>
    <property type="evidence" value="ECO:0007669"/>
    <property type="project" value="UniProtKB-SubCell"/>
</dbReference>
<evidence type="ECO:0000313" key="11">
    <source>
        <dbReference type="Proteomes" id="UP000826195"/>
    </source>
</evidence>
<evidence type="ECO:0000256" key="9">
    <source>
        <dbReference type="SAM" id="Phobius"/>
    </source>
</evidence>
<dbReference type="Proteomes" id="UP000826195">
    <property type="component" value="Unassembled WGS sequence"/>
</dbReference>
<evidence type="ECO:0000313" key="10">
    <source>
        <dbReference type="EMBL" id="KAH0548359.1"/>
    </source>
</evidence>
<proteinExistence type="inferred from homology"/>
<dbReference type="AlphaFoldDB" id="A0AAV7IDW2"/>
<dbReference type="PROSITE" id="PS50267">
    <property type="entry name" value="NA_NEUROTRAN_SYMP_3"/>
    <property type="match status" value="1"/>
</dbReference>
<dbReference type="EMBL" id="JAHXZJ010001880">
    <property type="protein sequence ID" value="KAH0548359.1"/>
    <property type="molecule type" value="Genomic_DNA"/>
</dbReference>
<dbReference type="InterPro" id="IPR000175">
    <property type="entry name" value="Na/ntran_symport"/>
</dbReference>
<keyword evidence="6 9" id="KW-1133">Transmembrane helix</keyword>
<dbReference type="Pfam" id="PF00209">
    <property type="entry name" value="SNF"/>
    <property type="match status" value="1"/>
</dbReference>
<reference evidence="10 11" key="1">
    <citation type="journal article" date="2021" name="J. Hered.">
        <title>A chromosome-level genome assembly of the parasitoid wasp, Cotesia glomerata (Hymenoptera: Braconidae).</title>
        <authorList>
            <person name="Pinto B.J."/>
            <person name="Weis J.J."/>
            <person name="Gamble T."/>
            <person name="Ode P.J."/>
            <person name="Paul R."/>
            <person name="Zaspel J.M."/>
        </authorList>
    </citation>
    <scope>NUCLEOTIDE SEQUENCE [LARGE SCALE GENOMIC DNA]</scope>
    <source>
        <strain evidence="10">CgM1</strain>
    </source>
</reference>
<organism evidence="10 11">
    <name type="scientific">Cotesia glomerata</name>
    <name type="common">Lepidopteran parasitic wasp</name>
    <name type="synonym">Apanteles glomeratus</name>
    <dbReference type="NCBI Taxonomy" id="32391"/>
    <lineage>
        <taxon>Eukaryota</taxon>
        <taxon>Metazoa</taxon>
        <taxon>Ecdysozoa</taxon>
        <taxon>Arthropoda</taxon>
        <taxon>Hexapoda</taxon>
        <taxon>Insecta</taxon>
        <taxon>Pterygota</taxon>
        <taxon>Neoptera</taxon>
        <taxon>Endopterygota</taxon>
        <taxon>Hymenoptera</taxon>
        <taxon>Apocrita</taxon>
        <taxon>Ichneumonoidea</taxon>
        <taxon>Braconidae</taxon>
        <taxon>Microgastrinae</taxon>
        <taxon>Cotesia</taxon>
    </lineage>
</organism>
<dbReference type="InterPro" id="IPR037272">
    <property type="entry name" value="SNS_sf"/>
</dbReference>
<evidence type="ECO:0000256" key="6">
    <source>
        <dbReference type="ARBA" id="ARBA00022989"/>
    </source>
</evidence>
<dbReference type="SUPFAM" id="SSF161070">
    <property type="entry name" value="SNF-like"/>
    <property type="match status" value="1"/>
</dbReference>